<dbReference type="RefSeq" id="WP_318953740.1">
    <property type="nucleotide sequence ID" value="NZ_CP137555.1"/>
</dbReference>
<dbReference type="Gene3D" id="3.30.420.40">
    <property type="match status" value="2"/>
</dbReference>
<dbReference type="CDD" id="cd24082">
    <property type="entry name" value="ASKHA_NBD_GspK-like"/>
    <property type="match status" value="1"/>
</dbReference>
<dbReference type="KEGG" id="mpaf:R5R33_16195"/>
<dbReference type="InterPro" id="IPR043129">
    <property type="entry name" value="ATPase_NBD"/>
</dbReference>
<gene>
    <name evidence="3" type="ORF">R5R33_16195</name>
</gene>
<dbReference type="PANTHER" id="PTHR43190">
    <property type="entry name" value="N-ACETYL-D-GLUCOSAMINE KINASE"/>
    <property type="match status" value="1"/>
</dbReference>
<name>A0AAU0MYI5_9GAMM</name>
<dbReference type="AlphaFoldDB" id="A0AAU0MYI5"/>
<dbReference type="SUPFAM" id="SSF53067">
    <property type="entry name" value="Actin-like ATPase domain"/>
    <property type="match status" value="2"/>
</dbReference>
<keyword evidence="4" id="KW-1185">Reference proteome</keyword>
<reference evidence="3 4" key="1">
    <citation type="submission" date="2023-10" db="EMBL/GenBank/DDBJ databases">
        <title>Description of Microbulbifer bruguierae sp. nov., isolated from the sediments of mangrove plant Bruguiera sexangula and comparative genomic analyses of the genus Microbulbifer.</title>
        <authorList>
            <person name="Long M."/>
        </authorList>
    </citation>
    <scope>NUCLEOTIDE SEQUENCE [LARGE SCALE GENOMIC DNA]</scope>
    <source>
        <strain evidence="3 4">SPO729</strain>
    </source>
</reference>
<protein>
    <submittedName>
        <fullName evidence="3">BadF/BadG/BcrA/BcrD ATPase family protein</fullName>
    </submittedName>
</protein>
<keyword evidence="1" id="KW-0175">Coiled coil</keyword>
<evidence type="ECO:0000313" key="3">
    <source>
        <dbReference type="EMBL" id="WOX05266.1"/>
    </source>
</evidence>
<sequence length="295" mass="30657">MSTYFLGIDGGATKTLARLESAEGEIATLRADASSLTQDLASALHNVAGISRDMLAKHRLDPQQVTVACGIAGAGNPLSAQRLRERLQELRFAHVTVTSDAQTSLLGAGAGHPIVMVAIGTGSVAMRLGHDGAARQFGGWGLAIGDEGSGAAIGKSAVRALLWELDIYGCATTLLSRRVIALVGRDRATILPWLQKAGSKEYAALAPAVFDALPECELAAEIIQKTAGEVDRLISSASAGEYTLPLALLGGLADKIGPYLHADHQQRLIVPKGTALDGACLLARRVATHVALETA</sequence>
<dbReference type="InterPro" id="IPR052519">
    <property type="entry name" value="Euk-type_GlcNAc_Kinase"/>
</dbReference>
<dbReference type="EMBL" id="CP137555">
    <property type="protein sequence ID" value="WOX05266.1"/>
    <property type="molecule type" value="Genomic_DNA"/>
</dbReference>
<evidence type="ECO:0000313" key="4">
    <source>
        <dbReference type="Proteomes" id="UP001302477"/>
    </source>
</evidence>
<dbReference type="PANTHER" id="PTHR43190:SF3">
    <property type="entry name" value="N-ACETYL-D-GLUCOSAMINE KINASE"/>
    <property type="match status" value="1"/>
</dbReference>
<evidence type="ECO:0000259" key="2">
    <source>
        <dbReference type="Pfam" id="PF01869"/>
    </source>
</evidence>
<organism evidence="3 4">
    <name type="scientific">Microbulbifer pacificus</name>
    <dbReference type="NCBI Taxonomy" id="407164"/>
    <lineage>
        <taxon>Bacteria</taxon>
        <taxon>Pseudomonadati</taxon>
        <taxon>Pseudomonadota</taxon>
        <taxon>Gammaproteobacteria</taxon>
        <taxon>Cellvibrionales</taxon>
        <taxon>Microbulbiferaceae</taxon>
        <taxon>Microbulbifer</taxon>
    </lineage>
</organism>
<accession>A0AAU0MYI5</accession>
<feature type="domain" description="ATPase BadF/BadG/BcrA/BcrD type" evidence="2">
    <location>
        <begin position="6"/>
        <end position="255"/>
    </location>
</feature>
<dbReference type="Pfam" id="PF01869">
    <property type="entry name" value="BcrAD_BadFG"/>
    <property type="match status" value="1"/>
</dbReference>
<proteinExistence type="predicted"/>
<evidence type="ECO:0000256" key="1">
    <source>
        <dbReference type="SAM" id="Coils"/>
    </source>
</evidence>
<feature type="coiled-coil region" evidence="1">
    <location>
        <begin position="12"/>
        <end position="39"/>
    </location>
</feature>
<dbReference type="Proteomes" id="UP001302477">
    <property type="component" value="Chromosome"/>
</dbReference>
<dbReference type="InterPro" id="IPR002731">
    <property type="entry name" value="ATPase_BadF"/>
</dbReference>